<name>A0A811V9S8_CERCA</name>
<keyword evidence="2" id="KW-1185">Reference proteome</keyword>
<evidence type="ECO:0000313" key="1">
    <source>
        <dbReference type="EMBL" id="CAD7011764.1"/>
    </source>
</evidence>
<organism evidence="1 2">
    <name type="scientific">Ceratitis capitata</name>
    <name type="common">Mediterranean fruit fly</name>
    <name type="synonym">Tephritis capitata</name>
    <dbReference type="NCBI Taxonomy" id="7213"/>
    <lineage>
        <taxon>Eukaryota</taxon>
        <taxon>Metazoa</taxon>
        <taxon>Ecdysozoa</taxon>
        <taxon>Arthropoda</taxon>
        <taxon>Hexapoda</taxon>
        <taxon>Insecta</taxon>
        <taxon>Pterygota</taxon>
        <taxon>Neoptera</taxon>
        <taxon>Endopterygota</taxon>
        <taxon>Diptera</taxon>
        <taxon>Brachycera</taxon>
        <taxon>Muscomorpha</taxon>
        <taxon>Tephritoidea</taxon>
        <taxon>Tephritidae</taxon>
        <taxon>Ceratitis</taxon>
        <taxon>Ceratitis</taxon>
    </lineage>
</organism>
<accession>A0A811V9S8</accession>
<proteinExistence type="predicted"/>
<comment type="caution">
    <text evidence="1">The sequence shown here is derived from an EMBL/GenBank/DDBJ whole genome shotgun (WGS) entry which is preliminary data.</text>
</comment>
<dbReference type="Proteomes" id="UP000606786">
    <property type="component" value="Unassembled WGS sequence"/>
</dbReference>
<dbReference type="EMBL" id="CAJHJT010000056">
    <property type="protein sequence ID" value="CAD7011764.1"/>
    <property type="molecule type" value="Genomic_DNA"/>
</dbReference>
<protein>
    <submittedName>
        <fullName evidence="1">(Mediterranean fruit fly) hypothetical protein</fullName>
    </submittedName>
</protein>
<gene>
    <name evidence="1" type="ORF">CCAP1982_LOCUS19876</name>
</gene>
<dbReference type="AlphaFoldDB" id="A0A811V9S8"/>
<reference evidence="1" key="1">
    <citation type="submission" date="2020-11" db="EMBL/GenBank/DDBJ databases">
        <authorList>
            <person name="Whitehead M."/>
        </authorList>
    </citation>
    <scope>NUCLEOTIDE SEQUENCE</scope>
    <source>
        <strain evidence="1">EGII</strain>
    </source>
</reference>
<evidence type="ECO:0000313" key="2">
    <source>
        <dbReference type="Proteomes" id="UP000606786"/>
    </source>
</evidence>
<sequence length="90" mass="10465">MGSNLTYRVEQPTKTPYQVLREVEKKLLRQFVSFLSKRLGQVRQSFSYIDPVTKNNPHGHHQQQQELYLECKEILKDSAVLADSVKLSMS</sequence>